<dbReference type="PANTHER" id="PTHR46401">
    <property type="entry name" value="GLYCOSYLTRANSFERASE WBBK-RELATED"/>
    <property type="match status" value="1"/>
</dbReference>
<keyword evidence="1 3" id="KW-0808">Transferase</keyword>
<reference evidence="3" key="2">
    <citation type="submission" date="2024-06" db="EMBL/GenBank/DDBJ databases">
        <authorList>
            <person name="Plum-Jensen L.E."/>
            <person name="Schramm A."/>
            <person name="Marshall I.P.G."/>
        </authorList>
    </citation>
    <scope>NUCLEOTIDE SEQUENCE</scope>
    <source>
        <strain evidence="3">Rat1</strain>
    </source>
</reference>
<name>A0AAU8M0Q8_9BACT</name>
<dbReference type="CDD" id="cd03801">
    <property type="entry name" value="GT4_PimA-like"/>
    <property type="match status" value="1"/>
</dbReference>
<dbReference type="InterPro" id="IPR001296">
    <property type="entry name" value="Glyco_trans_1"/>
</dbReference>
<dbReference type="SUPFAM" id="SSF53756">
    <property type="entry name" value="UDP-Glycosyltransferase/glycogen phosphorylase"/>
    <property type="match status" value="1"/>
</dbReference>
<evidence type="ECO:0000256" key="1">
    <source>
        <dbReference type="ARBA" id="ARBA00022679"/>
    </source>
</evidence>
<feature type="domain" description="Glycosyl transferase family 1" evidence="2">
    <location>
        <begin position="216"/>
        <end position="380"/>
    </location>
</feature>
<accession>A0AAU8M0Q8</accession>
<reference evidence="3" key="1">
    <citation type="journal article" date="2024" name="Syst. Appl. Microbiol.">
        <title>First single-strain enrichments of Electrothrix cable bacteria, description of E. aestuarii sp. nov. and E. rattekaaiensis sp. nov., and proposal of a cable bacteria taxonomy following the rules of the SeqCode.</title>
        <authorList>
            <person name="Plum-Jensen L.E."/>
            <person name="Schramm A."/>
            <person name="Marshall I.P.G."/>
        </authorList>
    </citation>
    <scope>NUCLEOTIDE SEQUENCE</scope>
    <source>
        <strain evidence="3">Rat1</strain>
    </source>
</reference>
<dbReference type="EC" id="2.4.-.-" evidence="3"/>
<evidence type="ECO:0000313" key="3">
    <source>
        <dbReference type="EMBL" id="XCN75002.1"/>
    </source>
</evidence>
<proteinExistence type="predicted"/>
<dbReference type="Pfam" id="PF00534">
    <property type="entry name" value="Glycos_transf_1"/>
    <property type="match status" value="1"/>
</dbReference>
<dbReference type="GO" id="GO:0009103">
    <property type="term" value="P:lipopolysaccharide biosynthetic process"/>
    <property type="evidence" value="ECO:0007669"/>
    <property type="project" value="TreeGrafter"/>
</dbReference>
<dbReference type="EMBL" id="CP159373">
    <property type="protein sequence ID" value="XCN75002.1"/>
    <property type="molecule type" value="Genomic_DNA"/>
</dbReference>
<protein>
    <submittedName>
        <fullName evidence="3">Glycosyltransferase family 4 protein</fullName>
        <ecNumber evidence="3">2.4.-.-</ecNumber>
    </submittedName>
</protein>
<dbReference type="KEGG" id="eaj:Q3M24_09795"/>
<organism evidence="3">
    <name type="scientific">Candidatus Electrothrix aestuarii</name>
    <dbReference type="NCBI Taxonomy" id="3062594"/>
    <lineage>
        <taxon>Bacteria</taxon>
        <taxon>Pseudomonadati</taxon>
        <taxon>Thermodesulfobacteriota</taxon>
        <taxon>Desulfobulbia</taxon>
        <taxon>Desulfobulbales</taxon>
        <taxon>Desulfobulbaceae</taxon>
        <taxon>Candidatus Electrothrix</taxon>
    </lineage>
</organism>
<sequence>MNSQAVEQGKTVLHIAPTPFFADRGCHIRIRNEVKSLRPYPYRIIICTYHHGADVEGMDIQRIPVIPGYSKLDAGYSPFRFLADFFLFFLVLKTAWQERPSLLHCHLHEGALIGWAVKLCLFWRKIKVLMDMQGSLSGELAAYKAFGSLPFLLSFFRAVESLICRLPDFFFCSSQQSCQVLEKDFQVPREKVLLLQDVVPDAIFAAAPVARSTSRASRFRGLIPKDKQVVLYTGSLLPGKGVQHILEAMKFLCARRDDLFFVLVGYPLEHAEAYIRQHKLESFCLLPGQAPYSELSNWLALGDLALEPKEADSGEASGKLLHYMAAGLPVVCFVTVNNQKMLGEVGYYAPSCDGQGLAVGIEAALADGKQALRRGEKGRELVRARYSSVAVGKLLHDVYGRFIHPSSRISA</sequence>
<gene>
    <name evidence="3" type="ORF">Q3M24_09795</name>
</gene>
<dbReference type="PANTHER" id="PTHR46401:SF2">
    <property type="entry name" value="GLYCOSYLTRANSFERASE WBBK-RELATED"/>
    <property type="match status" value="1"/>
</dbReference>
<keyword evidence="3" id="KW-0328">Glycosyltransferase</keyword>
<dbReference type="AlphaFoldDB" id="A0AAU8M0Q8"/>
<dbReference type="Gene3D" id="3.40.50.2000">
    <property type="entry name" value="Glycogen Phosphorylase B"/>
    <property type="match status" value="2"/>
</dbReference>
<dbReference type="GO" id="GO:0016757">
    <property type="term" value="F:glycosyltransferase activity"/>
    <property type="evidence" value="ECO:0007669"/>
    <property type="project" value="UniProtKB-KW"/>
</dbReference>
<evidence type="ECO:0000259" key="2">
    <source>
        <dbReference type="Pfam" id="PF00534"/>
    </source>
</evidence>